<dbReference type="SUPFAM" id="SSF81324">
    <property type="entry name" value="Voltage-gated potassium channels"/>
    <property type="match status" value="1"/>
</dbReference>
<dbReference type="AlphaFoldDB" id="A0A9P1GAU2"/>
<dbReference type="InterPro" id="IPR002048">
    <property type="entry name" value="EF_hand_dom"/>
</dbReference>
<evidence type="ECO:0000259" key="1">
    <source>
        <dbReference type="PROSITE" id="PS50222"/>
    </source>
</evidence>
<organism evidence="2">
    <name type="scientific">Cladocopium goreaui</name>
    <dbReference type="NCBI Taxonomy" id="2562237"/>
    <lineage>
        <taxon>Eukaryota</taxon>
        <taxon>Sar</taxon>
        <taxon>Alveolata</taxon>
        <taxon>Dinophyceae</taxon>
        <taxon>Suessiales</taxon>
        <taxon>Symbiodiniaceae</taxon>
        <taxon>Cladocopium</taxon>
    </lineage>
</organism>
<proteinExistence type="predicted"/>
<feature type="domain" description="EF-hand" evidence="1">
    <location>
        <begin position="478"/>
        <end position="513"/>
    </location>
</feature>
<evidence type="ECO:0000313" key="2">
    <source>
        <dbReference type="EMBL" id="CAI4004000.1"/>
    </source>
</evidence>
<dbReference type="PROSITE" id="PS00018">
    <property type="entry name" value="EF_HAND_1"/>
    <property type="match status" value="1"/>
</dbReference>
<dbReference type="EMBL" id="CAMXCT030003347">
    <property type="protein sequence ID" value="CAL4791312.1"/>
    <property type="molecule type" value="Genomic_DNA"/>
</dbReference>
<reference evidence="3" key="2">
    <citation type="submission" date="2024-04" db="EMBL/GenBank/DDBJ databases">
        <authorList>
            <person name="Chen Y."/>
            <person name="Shah S."/>
            <person name="Dougan E. K."/>
            <person name="Thang M."/>
            <person name="Chan C."/>
        </authorList>
    </citation>
    <scope>NUCLEOTIDE SEQUENCE [LARGE SCALE GENOMIC DNA]</scope>
</reference>
<evidence type="ECO:0000313" key="4">
    <source>
        <dbReference type="Proteomes" id="UP001152797"/>
    </source>
</evidence>
<accession>A0A9P1GAU2</accession>
<keyword evidence="4" id="KW-1185">Reference proteome</keyword>
<gene>
    <name evidence="2" type="ORF">C1SCF055_LOCUS29818</name>
</gene>
<name>A0A9P1GAU2_9DINO</name>
<dbReference type="Gene3D" id="1.10.287.70">
    <property type="match status" value="1"/>
</dbReference>
<dbReference type="EMBL" id="CAMXCT020003347">
    <property type="protein sequence ID" value="CAL1157375.1"/>
    <property type="molecule type" value="Genomic_DNA"/>
</dbReference>
<comment type="caution">
    <text evidence="2">The sequence shown here is derived from an EMBL/GenBank/DDBJ whole genome shotgun (WGS) entry which is preliminary data.</text>
</comment>
<dbReference type="Proteomes" id="UP001152797">
    <property type="component" value="Unassembled WGS sequence"/>
</dbReference>
<feature type="non-terminal residue" evidence="2">
    <location>
        <position position="585"/>
    </location>
</feature>
<dbReference type="PROSITE" id="PS50222">
    <property type="entry name" value="EF_HAND_2"/>
    <property type="match status" value="1"/>
</dbReference>
<sequence>MSVMPIGPTTCHRLDSEKQGYLRSLAVKLSAALHTGCPAQLVLLALRFGEVITEEDVQRVCHSLSERRSKDQSGLHFTALCALMAPDEWLDNGKGGCTREENGDTKVGASGRRARVNGYTGWLQFVAPAMQALKRALRAEAQERLVAEQEQKKGKAQPCREESHAGLLCSLDDTLALGTQKAMVFDLITVGVAVIISNALVMGVSTDVDSESTAWDVTEVGFFVFYLLEYLIKLRTQSCRGYYTGSPIFELPGSDAFMLVRMLGRPSCSIPSGLRLARLARLVWVRLMRFRMFRELKLMVLGLFSGLRALGSFMFGPQSSEFPWYRCLPRLLDTWQVGLFNLIMDFYPVDLVVQRVRNLEVLRSQGQRKLREIGAGTQGTQWRFLCENTVATSNRGLFSRLSASAQQQLTSLTSKDDYYSDQAAKKKVAEAAYRILQEDQVRTRAEFQGLHLQRNVSLLFALWLQDTEFTAMLEEADVDMSDKFRMFDILDVDMGGELSADELVTGLMQYLGGTIAPDGCAEMYRSLVSRKGDIVAIMLKVRHLTYAIEEIQQTLKESCEGIFGCGAVLDTSGRLSIALGATSLT</sequence>
<protein>
    <recommendedName>
        <fullName evidence="1">EF-hand domain-containing protein</fullName>
    </recommendedName>
</protein>
<dbReference type="GO" id="GO:0005509">
    <property type="term" value="F:calcium ion binding"/>
    <property type="evidence" value="ECO:0007669"/>
    <property type="project" value="InterPro"/>
</dbReference>
<dbReference type="InterPro" id="IPR018247">
    <property type="entry name" value="EF_Hand_1_Ca_BS"/>
</dbReference>
<evidence type="ECO:0000313" key="3">
    <source>
        <dbReference type="EMBL" id="CAL1157375.1"/>
    </source>
</evidence>
<dbReference type="EMBL" id="CAMXCT010003347">
    <property type="protein sequence ID" value="CAI4004000.1"/>
    <property type="molecule type" value="Genomic_DNA"/>
</dbReference>
<reference evidence="2" key="1">
    <citation type="submission" date="2022-10" db="EMBL/GenBank/DDBJ databases">
        <authorList>
            <person name="Chen Y."/>
            <person name="Dougan E. K."/>
            <person name="Chan C."/>
            <person name="Rhodes N."/>
            <person name="Thang M."/>
        </authorList>
    </citation>
    <scope>NUCLEOTIDE SEQUENCE</scope>
</reference>